<name>A0A1M6L135_9CLOT</name>
<dbReference type="Proteomes" id="UP000184080">
    <property type="component" value="Unassembled WGS sequence"/>
</dbReference>
<gene>
    <name evidence="1" type="ORF">SAMN05444401_3569</name>
</gene>
<dbReference type="OrthoDB" id="1921797at2"/>
<evidence type="ECO:0000313" key="1">
    <source>
        <dbReference type="EMBL" id="SHJ64917.1"/>
    </source>
</evidence>
<organism evidence="1 2">
    <name type="scientific">Clostridium amylolyticum</name>
    <dbReference type="NCBI Taxonomy" id="1121298"/>
    <lineage>
        <taxon>Bacteria</taxon>
        <taxon>Bacillati</taxon>
        <taxon>Bacillota</taxon>
        <taxon>Clostridia</taxon>
        <taxon>Eubacteriales</taxon>
        <taxon>Clostridiaceae</taxon>
        <taxon>Clostridium</taxon>
    </lineage>
</organism>
<dbReference type="AlphaFoldDB" id="A0A1M6L135"/>
<proteinExistence type="predicted"/>
<sequence>MLADVNKTKEYSFQQAWKMLNKGDVMTSKDTGYSYKIDKSDKRNKLKFYNPVIAWWQECDYVLTKEIFGLWYTQF</sequence>
<protein>
    <submittedName>
        <fullName evidence="1">Uncharacterized protein</fullName>
    </submittedName>
</protein>
<accession>A0A1M6L135</accession>
<dbReference type="EMBL" id="FQZO01000006">
    <property type="protein sequence ID" value="SHJ64917.1"/>
    <property type="molecule type" value="Genomic_DNA"/>
</dbReference>
<dbReference type="STRING" id="1121298.SAMN05444401_3569"/>
<reference evidence="1 2" key="1">
    <citation type="submission" date="2016-11" db="EMBL/GenBank/DDBJ databases">
        <authorList>
            <person name="Jaros S."/>
            <person name="Januszkiewicz K."/>
            <person name="Wedrychowicz H."/>
        </authorList>
    </citation>
    <scope>NUCLEOTIDE SEQUENCE [LARGE SCALE GENOMIC DNA]</scope>
    <source>
        <strain evidence="1 2">DSM 21864</strain>
    </source>
</reference>
<keyword evidence="2" id="KW-1185">Reference proteome</keyword>
<evidence type="ECO:0000313" key="2">
    <source>
        <dbReference type="Proteomes" id="UP000184080"/>
    </source>
</evidence>
<dbReference type="RefSeq" id="WP_073009858.1">
    <property type="nucleotide sequence ID" value="NZ_FQZO01000006.1"/>
</dbReference>